<dbReference type="AlphaFoldDB" id="Q9T2R7"/>
<keyword id="KW-0903">Direct protein sequencing</keyword>
<organism>
    <name type="scientific">Solanum tuberosum</name>
    <name type="common">Potato</name>
    <dbReference type="NCBI Taxonomy" id="4113"/>
    <lineage>
        <taxon>Eukaryota</taxon>
        <taxon>Viridiplantae</taxon>
        <taxon>Streptophyta</taxon>
        <taxon>Embryophyta</taxon>
        <taxon>Tracheophyta</taxon>
        <taxon>Spermatophyta</taxon>
        <taxon>Magnoliopsida</taxon>
        <taxon>eudicotyledons</taxon>
        <taxon>Gunneridae</taxon>
        <taxon>Pentapetalae</taxon>
        <taxon>asterids</taxon>
        <taxon>lamiids</taxon>
        <taxon>Solanales</taxon>
        <taxon>Solanaceae</taxon>
        <taxon>Solanoideae</taxon>
        <taxon>Solaneae</taxon>
        <taxon>Solanum</taxon>
    </lineage>
</organism>
<protein>
    <submittedName>
        <fullName>Cytochrome-C reductase 53 kDa subunit</fullName>
        <ecNumber>1.10.2.2</ecNumber>
    </submittedName>
</protein>
<reference key="1">
    <citation type="journal article" date="1994" name="Planta">
        <title>Molecular identification of the ten subunits of cytochrome-c reductase from potato mitochondria.</title>
        <authorList>
            <person name="Braun H.-P."/>
            <person name="Kruft V."/>
            <person name="Schmitz U.K."/>
        </authorList>
    </citation>
    <scope>PROTEIN SEQUENCE</scope>
</reference>
<dbReference type="EC" id="1.10.2.2"/>
<accession>Q9T2R7</accession>
<geneLocation type="mitochondrion"/>
<proteinExistence type="evidence at protein level"/>
<sequence length="16" mass="1717">KLSTNPTTASELVARE</sequence>
<name>Q9T2R7_SOLTU</name>